<protein>
    <submittedName>
        <fullName evidence="2">Uncharacterized protein</fullName>
    </submittedName>
</protein>
<name>A0A6C0KGB7_9ZZZZ</name>
<organism evidence="2">
    <name type="scientific">viral metagenome</name>
    <dbReference type="NCBI Taxonomy" id="1070528"/>
    <lineage>
        <taxon>unclassified sequences</taxon>
        <taxon>metagenomes</taxon>
        <taxon>organismal metagenomes</taxon>
    </lineage>
</organism>
<accession>A0A6C0KGB7</accession>
<feature type="compositionally biased region" description="Acidic residues" evidence="1">
    <location>
        <begin position="79"/>
        <end position="88"/>
    </location>
</feature>
<feature type="region of interest" description="Disordered" evidence="1">
    <location>
        <begin position="1"/>
        <end position="94"/>
    </location>
</feature>
<evidence type="ECO:0000313" key="2">
    <source>
        <dbReference type="EMBL" id="QHU15314.1"/>
    </source>
</evidence>
<dbReference type="EMBL" id="MN740855">
    <property type="protein sequence ID" value="QHU15314.1"/>
    <property type="molecule type" value="Genomic_DNA"/>
</dbReference>
<proteinExistence type="predicted"/>
<feature type="compositionally biased region" description="Low complexity" evidence="1">
    <location>
        <begin position="39"/>
        <end position="62"/>
    </location>
</feature>
<evidence type="ECO:0000256" key="1">
    <source>
        <dbReference type="SAM" id="MobiDB-lite"/>
    </source>
</evidence>
<reference evidence="2" key="1">
    <citation type="journal article" date="2020" name="Nature">
        <title>Giant virus diversity and host interactions through global metagenomics.</title>
        <authorList>
            <person name="Schulz F."/>
            <person name="Roux S."/>
            <person name="Paez-Espino D."/>
            <person name="Jungbluth S."/>
            <person name="Walsh D.A."/>
            <person name="Denef V.J."/>
            <person name="McMahon K.D."/>
            <person name="Konstantinidis K.T."/>
            <person name="Eloe-Fadrosh E.A."/>
            <person name="Kyrpides N.C."/>
            <person name="Woyke T."/>
        </authorList>
    </citation>
    <scope>NUCLEOTIDE SEQUENCE</scope>
    <source>
        <strain evidence="2">GVMAG-S-1103017-68</strain>
    </source>
</reference>
<sequence length="841" mass="92629">MASNKAVMNISPMQLTVAPNGRQQSPTRAELELQVAHYQQAAAQAQQETAQAQEATAQAQQELADSRKRDYSNMAGQQSDDDSDEEDTSATTWPRQMDIGTFVPILVGKFEELEWTSERPIRNPSAKPVWKYHQQMNIVVNGGSLFAVKWDETRGSLTQIGATNIITSTCITLAAFTACRVMLISTTNNELASETVEKLKDTVARLGPEYAAIVDICHGKDITDRSLCHAKLIQFQNRMLVVVDSSDVNGFKRHANIVTHVEKFLPGSVHFFIDEIDDTIRTMPGEGTTAMMSKQCEEERNKICSRVTKVHGCTATPEAVFDYFKTQRITAPALGFSDEWVDGTIRAEPDETKYVGLGDIRPIPDVGHLPPLAALPREFQNARVGDYILGLTKDMGTNKESAMYKFVDKFLEDERGQATMLVSLTAMVNSPTQPYDTIQQIIAEIASRRAKQPTMKEVAYILHHRAREAGKNIAILTVNGENKDSKFYLSHTSGSTQAIYAGSAYGALSKCPPGKLVVVLGPSAARGRSFVTETRVPTHMIMMNGRRSAENGVDQPAGRVTGCHKDKLGGQSPYILCTKDDFDRLGNSDEHGLRRQYRAQTGNALALDLRNSLGLNKADAPAMYPSIASDDSILQATHDCNSGKYLQQAGSVCRMAMIVTSVRNGHEPSMLNDKMKEIVHAKGITGHEKPITLDLLTKLATEIHNAWGLSRNRGRNTKNFALYAFRPVKTRRQATLKNLTITSDAHNVIANIMRAKDAPISPAVPSGSNGSPHTALPWSESMVELQQRLGTHWPCLCNKVADRFLEPDSTEQQIDMGGQVSHPPKEYVVINARRSQKPVAV</sequence>
<dbReference type="AlphaFoldDB" id="A0A6C0KGB7"/>